<organism evidence="1 2">
    <name type="scientific">Kitasatospora nipponensis</name>
    <dbReference type="NCBI Taxonomy" id="258049"/>
    <lineage>
        <taxon>Bacteria</taxon>
        <taxon>Bacillati</taxon>
        <taxon>Actinomycetota</taxon>
        <taxon>Actinomycetes</taxon>
        <taxon>Kitasatosporales</taxon>
        <taxon>Streptomycetaceae</taxon>
        <taxon>Kitasatospora</taxon>
    </lineage>
</organism>
<proteinExistence type="predicted"/>
<name>A0ABN1T7H4_9ACTN</name>
<keyword evidence="2" id="KW-1185">Reference proteome</keyword>
<dbReference type="RefSeq" id="WP_344446784.1">
    <property type="nucleotide sequence ID" value="NZ_BAAALF010000295.1"/>
</dbReference>
<dbReference type="EMBL" id="BAAALF010000295">
    <property type="protein sequence ID" value="GAA1069001.1"/>
    <property type="molecule type" value="Genomic_DNA"/>
</dbReference>
<evidence type="ECO:0000313" key="2">
    <source>
        <dbReference type="Proteomes" id="UP001500037"/>
    </source>
</evidence>
<dbReference type="Proteomes" id="UP001500037">
    <property type="component" value="Unassembled WGS sequence"/>
</dbReference>
<sequence>MSERHGGLEFGLTHLVRAFHLNWRYEGSDIEVLTSYVDRMPTDLVEAALVDALRVADPAVPAWVFETLWLVGTERSHDLRAHGREPAAWLQQIIGLCRGRLEKEGWSSPRSALPSPYGRLTGSVLDEITVVSAALLESALRDKWTYVPGVVPALSHVAGHACPDLAFRFLLRALTLFGPQITRGQYERYVALGAQFEYGELLVEGYDHLVD</sequence>
<comment type="caution">
    <text evidence="1">The sequence shown here is derived from an EMBL/GenBank/DDBJ whole genome shotgun (WGS) entry which is preliminary data.</text>
</comment>
<evidence type="ECO:0000313" key="1">
    <source>
        <dbReference type="EMBL" id="GAA1069001.1"/>
    </source>
</evidence>
<gene>
    <name evidence="1" type="ORF">GCM10009665_75310</name>
</gene>
<protein>
    <submittedName>
        <fullName evidence="1">Uncharacterized protein</fullName>
    </submittedName>
</protein>
<accession>A0ABN1T7H4</accession>
<reference evidence="1 2" key="1">
    <citation type="journal article" date="2019" name="Int. J. Syst. Evol. Microbiol.">
        <title>The Global Catalogue of Microorganisms (GCM) 10K type strain sequencing project: providing services to taxonomists for standard genome sequencing and annotation.</title>
        <authorList>
            <consortium name="The Broad Institute Genomics Platform"/>
            <consortium name="The Broad Institute Genome Sequencing Center for Infectious Disease"/>
            <person name="Wu L."/>
            <person name="Ma J."/>
        </authorList>
    </citation>
    <scope>NUCLEOTIDE SEQUENCE [LARGE SCALE GENOMIC DNA]</scope>
    <source>
        <strain evidence="1 2">JCM 13004</strain>
    </source>
</reference>